<dbReference type="EMBL" id="UINC01176928">
    <property type="protein sequence ID" value="SVD84295.1"/>
    <property type="molecule type" value="Genomic_DNA"/>
</dbReference>
<feature type="non-terminal residue" evidence="1">
    <location>
        <position position="38"/>
    </location>
</feature>
<evidence type="ECO:0000313" key="1">
    <source>
        <dbReference type="EMBL" id="SVD84295.1"/>
    </source>
</evidence>
<proteinExistence type="predicted"/>
<dbReference type="PROSITE" id="PS51257">
    <property type="entry name" value="PROKAR_LIPOPROTEIN"/>
    <property type="match status" value="1"/>
</dbReference>
<accession>A0A382YN87</accession>
<dbReference type="AlphaFoldDB" id="A0A382YN87"/>
<sequence>MKSSILLAFMFVSLSFMGCLEPEDKRTFIPEEDFEKTR</sequence>
<name>A0A382YN87_9ZZZZ</name>
<organism evidence="1">
    <name type="scientific">marine metagenome</name>
    <dbReference type="NCBI Taxonomy" id="408172"/>
    <lineage>
        <taxon>unclassified sequences</taxon>
        <taxon>metagenomes</taxon>
        <taxon>ecological metagenomes</taxon>
    </lineage>
</organism>
<reference evidence="1" key="1">
    <citation type="submission" date="2018-05" db="EMBL/GenBank/DDBJ databases">
        <authorList>
            <person name="Lanie J.A."/>
            <person name="Ng W.-L."/>
            <person name="Kazmierczak K.M."/>
            <person name="Andrzejewski T.M."/>
            <person name="Davidsen T.M."/>
            <person name="Wayne K.J."/>
            <person name="Tettelin H."/>
            <person name="Glass J.I."/>
            <person name="Rusch D."/>
            <person name="Podicherti R."/>
            <person name="Tsui H.-C.T."/>
            <person name="Winkler M.E."/>
        </authorList>
    </citation>
    <scope>NUCLEOTIDE SEQUENCE</scope>
</reference>
<protein>
    <submittedName>
        <fullName evidence="1">Uncharacterized protein</fullName>
    </submittedName>
</protein>
<gene>
    <name evidence="1" type="ORF">METZ01_LOCUS437149</name>
</gene>